<keyword evidence="4" id="KW-0235">DNA replication</keyword>
<dbReference type="SMART" id="SM01161">
    <property type="entry name" value="DUF1767"/>
    <property type="match status" value="1"/>
</dbReference>
<gene>
    <name evidence="10" type="ORF">GDO86_001478</name>
</gene>
<feature type="domain" description="RecQ-mediated genome instability protein 1 C-terminal OB-fold" evidence="8">
    <location>
        <begin position="378"/>
        <end position="512"/>
    </location>
</feature>
<dbReference type="GO" id="GO:0000712">
    <property type="term" value="P:resolution of meiotic recombination intermediates"/>
    <property type="evidence" value="ECO:0007669"/>
    <property type="project" value="TreeGrafter"/>
</dbReference>
<evidence type="ECO:0000313" key="10">
    <source>
        <dbReference type="EMBL" id="KAG8455296.1"/>
    </source>
</evidence>
<dbReference type="GO" id="GO:0006260">
    <property type="term" value="P:DNA replication"/>
    <property type="evidence" value="ECO:0007669"/>
    <property type="project" value="UniProtKB-KW"/>
</dbReference>
<keyword evidence="5" id="KW-0539">Nucleus</keyword>
<dbReference type="OrthoDB" id="341511at2759"/>
<protein>
    <recommendedName>
        <fullName evidence="3">RecQ-mediated genome instability protein 1</fullName>
    </recommendedName>
</protein>
<dbReference type="Gene3D" id="2.40.50.510">
    <property type="match status" value="1"/>
</dbReference>
<evidence type="ECO:0000313" key="11">
    <source>
        <dbReference type="Proteomes" id="UP000812440"/>
    </source>
</evidence>
<dbReference type="Proteomes" id="UP000812440">
    <property type="component" value="Chromosome 1"/>
</dbReference>
<dbReference type="Gene3D" id="1.10.8.1020">
    <property type="entry name" value="RecQ-mediated genome instability protein 1, N-terminal domain"/>
    <property type="match status" value="1"/>
</dbReference>
<comment type="function">
    <text evidence="6">Essential component of the RMI complex, a complex that plays an important role in the processing of homologous recombination intermediates to limit DNA crossover formation in cells. Promotes TOP3A binding to double Holliday junctions (DHJ) and hence stimulates TOP3A-mediated dissolution. Required for BLM phosphorylation during mitosis. Within the BLM complex, required for BLM and TOP3A stability.</text>
</comment>
<dbReference type="PANTHER" id="PTHR14790">
    <property type="entry name" value="RECQ-MEDIATED GENOME INSTABILITY PROTEIN 1 RMI1"/>
    <property type="match status" value="1"/>
</dbReference>
<evidence type="ECO:0000256" key="5">
    <source>
        <dbReference type="ARBA" id="ARBA00023242"/>
    </source>
</evidence>
<dbReference type="EMBL" id="JAACNH010000001">
    <property type="protein sequence ID" value="KAG8455296.1"/>
    <property type="molecule type" value="Genomic_DNA"/>
</dbReference>
<feature type="domain" description="RMI1 N-terminal" evidence="9">
    <location>
        <begin position="14"/>
        <end position="63"/>
    </location>
</feature>
<keyword evidence="11" id="KW-1185">Reference proteome</keyword>
<proteinExistence type="inferred from homology"/>
<dbReference type="Pfam" id="PF21000">
    <property type="entry name" value="RMI1_N_N"/>
    <property type="match status" value="1"/>
</dbReference>
<evidence type="ECO:0000256" key="6">
    <source>
        <dbReference type="ARBA" id="ARBA00024977"/>
    </source>
</evidence>
<dbReference type="InterPro" id="IPR044881">
    <property type="entry name" value="RMI1_N_N_sf"/>
</dbReference>
<evidence type="ECO:0000259" key="7">
    <source>
        <dbReference type="Pfam" id="PF08585"/>
    </source>
</evidence>
<comment type="subcellular location">
    <subcellularLocation>
        <location evidence="1">Nucleus</location>
    </subcellularLocation>
</comment>
<sequence>MTTSAVANRLKTWLSSTWHVKVPDQWLEACINWIQEENNGLSLPQAEMNKQVFEQWLLTDLRDLEYPVLPAGILESLKFELNGFYAMQIDSLVDVSQPAYSQLQKLRGKDNTNEQVTAITQQTQKPWEMKPTRMLMLQLTDGTQHVQGMEYLPVPALNVNLSPGTKILIQGRISCRLGVLLLKSENVKVLGGEVEALTEEYTQSKVLSRLIGEDTAVAVQEQVNTMVVGEIGQALGPSDEDLLESLEVNEEFTMNNGIASDSGYYSRSDYSSHYSTILSFDQQHTENPRIRQSNLPMSNQVTVYPSTTTSNITKEQYDLDDELFLEEEIQRELEEMTMSQTDVEHKNTTVSVNRLPRSAIASHATFNTFTSEYSMNDAPFTYLSAVLYSKSGPRRCLKLKSFIVTLNGSLSHNCGLWNIKAKISDGTDYLDVEFSDDVLRLLIGFSAAEMRKMKKDPGQQKTLMAGLQKCQRELTDFCGIMTISYSPEKSEAIVLSLQDVNEEIMQSLEKRLYPRTGNTYYTCT</sequence>
<organism evidence="10 11">
    <name type="scientific">Hymenochirus boettgeri</name>
    <name type="common">Congo dwarf clawed frog</name>
    <dbReference type="NCBI Taxonomy" id="247094"/>
    <lineage>
        <taxon>Eukaryota</taxon>
        <taxon>Metazoa</taxon>
        <taxon>Chordata</taxon>
        <taxon>Craniata</taxon>
        <taxon>Vertebrata</taxon>
        <taxon>Euteleostomi</taxon>
        <taxon>Amphibia</taxon>
        <taxon>Batrachia</taxon>
        <taxon>Anura</taxon>
        <taxon>Pipoidea</taxon>
        <taxon>Pipidae</taxon>
        <taxon>Pipinae</taxon>
        <taxon>Hymenochirus</taxon>
    </lineage>
</organism>
<name>A0A8T2KLN0_9PIPI</name>
<dbReference type="InterPro" id="IPR049363">
    <property type="entry name" value="RMI1_N"/>
</dbReference>
<dbReference type="GO" id="GO:0000166">
    <property type="term" value="F:nucleotide binding"/>
    <property type="evidence" value="ECO:0007669"/>
    <property type="project" value="InterPro"/>
</dbReference>
<dbReference type="AlphaFoldDB" id="A0A8T2KLN0"/>
<dbReference type="InterPro" id="IPR013894">
    <property type="entry name" value="RMI1_OB"/>
</dbReference>
<dbReference type="FunFam" id="1.10.8.1020:FF:000001">
    <property type="entry name" value="RecQ-mediated genome instability protein 1"/>
    <property type="match status" value="1"/>
</dbReference>
<evidence type="ECO:0000256" key="1">
    <source>
        <dbReference type="ARBA" id="ARBA00004123"/>
    </source>
</evidence>
<comment type="similarity">
    <text evidence="2">Belongs to the RMI1 family.</text>
</comment>
<evidence type="ECO:0000256" key="2">
    <source>
        <dbReference type="ARBA" id="ARBA00006395"/>
    </source>
</evidence>
<evidence type="ECO:0000259" key="8">
    <source>
        <dbReference type="Pfam" id="PF16099"/>
    </source>
</evidence>
<dbReference type="InterPro" id="IPR032199">
    <property type="entry name" value="RMI1_C"/>
</dbReference>
<dbReference type="Pfam" id="PF08585">
    <property type="entry name" value="RMI1_N_C"/>
    <property type="match status" value="1"/>
</dbReference>
<evidence type="ECO:0000256" key="4">
    <source>
        <dbReference type="ARBA" id="ARBA00022705"/>
    </source>
</evidence>
<reference evidence="10" key="1">
    <citation type="thesis" date="2020" institute="ProQuest LLC" country="789 East Eisenhower Parkway, Ann Arbor, MI, USA">
        <title>Comparative Genomics and Chromosome Evolution.</title>
        <authorList>
            <person name="Mudd A.B."/>
        </authorList>
    </citation>
    <scope>NUCLEOTIDE SEQUENCE</scope>
    <source>
        <strain evidence="10">Female2</strain>
        <tissue evidence="10">Blood</tissue>
    </source>
</reference>
<dbReference type="InterPro" id="IPR042470">
    <property type="entry name" value="RMI1_N_C_sf"/>
</dbReference>
<dbReference type="GO" id="GO:0031422">
    <property type="term" value="C:RecQ family helicase-topoisomerase III complex"/>
    <property type="evidence" value="ECO:0007669"/>
    <property type="project" value="TreeGrafter"/>
</dbReference>
<dbReference type="Pfam" id="PF16099">
    <property type="entry name" value="RMI1_C"/>
    <property type="match status" value="1"/>
</dbReference>
<dbReference type="PANTHER" id="PTHR14790:SF15">
    <property type="entry name" value="RECQ-MEDIATED GENOME INSTABILITY PROTEIN 1"/>
    <property type="match status" value="1"/>
</dbReference>
<accession>A0A8T2KLN0</accession>
<dbReference type="FunFam" id="2.40.50.770:FF:000002">
    <property type="entry name" value="recQ-mediated genome instability protein 1"/>
    <property type="match status" value="1"/>
</dbReference>
<dbReference type="GO" id="GO:0016604">
    <property type="term" value="C:nuclear body"/>
    <property type="evidence" value="ECO:0007669"/>
    <property type="project" value="TreeGrafter"/>
</dbReference>
<evidence type="ECO:0000259" key="9">
    <source>
        <dbReference type="Pfam" id="PF21000"/>
    </source>
</evidence>
<comment type="caution">
    <text evidence="10">The sequence shown here is derived from an EMBL/GenBank/DDBJ whole genome shotgun (WGS) entry which is preliminary data.</text>
</comment>
<evidence type="ECO:0000256" key="3">
    <source>
        <dbReference type="ARBA" id="ARBA00018987"/>
    </source>
</evidence>
<feature type="domain" description="RecQ mediated genome instability protein 1 OB-fold" evidence="7">
    <location>
        <begin position="69"/>
        <end position="203"/>
    </location>
</feature>
<dbReference type="Gene3D" id="2.40.50.770">
    <property type="entry name" value="RecQ-mediated genome instability protein Rmi1, C-terminal domain"/>
    <property type="match status" value="1"/>
</dbReference>
<dbReference type="GO" id="GO:0000724">
    <property type="term" value="P:double-strand break repair via homologous recombination"/>
    <property type="evidence" value="ECO:0007669"/>
    <property type="project" value="TreeGrafter"/>
</dbReference>